<proteinExistence type="predicted"/>
<dbReference type="AlphaFoldDB" id="A0A5C6VFL1"/>
<organism evidence="1 2">
    <name type="scientific">Luteibaculum oceani</name>
    <dbReference type="NCBI Taxonomy" id="1294296"/>
    <lineage>
        <taxon>Bacteria</taxon>
        <taxon>Pseudomonadati</taxon>
        <taxon>Bacteroidota</taxon>
        <taxon>Flavobacteriia</taxon>
        <taxon>Flavobacteriales</taxon>
        <taxon>Luteibaculaceae</taxon>
        <taxon>Luteibaculum</taxon>
    </lineage>
</organism>
<dbReference type="RefSeq" id="WP_147013411.1">
    <property type="nucleotide sequence ID" value="NZ_VORB01000002.1"/>
</dbReference>
<dbReference type="PANTHER" id="PTHR30267:SF2">
    <property type="entry name" value="PROTEIN PRKA"/>
    <property type="match status" value="1"/>
</dbReference>
<keyword evidence="2" id="KW-1185">Reference proteome</keyword>
<evidence type="ECO:0000313" key="2">
    <source>
        <dbReference type="Proteomes" id="UP000321168"/>
    </source>
</evidence>
<reference evidence="1 2" key="1">
    <citation type="submission" date="2019-08" db="EMBL/GenBank/DDBJ databases">
        <title>Genome of Luteibaculum oceani JCM 18817.</title>
        <authorList>
            <person name="Bowman J.P."/>
        </authorList>
    </citation>
    <scope>NUCLEOTIDE SEQUENCE [LARGE SCALE GENOMIC DNA]</scope>
    <source>
        <strain evidence="1 2">JCM 18817</strain>
    </source>
</reference>
<evidence type="ECO:0000313" key="1">
    <source>
        <dbReference type="EMBL" id="TXC82158.1"/>
    </source>
</evidence>
<sequence>MDINKIKTLGELKKAGYQYKSIRDEIRANLIACYQDGKPKFEGIHGYEDSVLPQIENALLAGHTINLLGLRGQAKTKIARSLTQFLDPYIPVIKGSPLNEDPLNPVTQWAQNQIQEKGDKLEIQWLEAEKRYVEKLATPDVTIGDLIGDIDPIKAANLKLSFADEEAIHYGLVPQSNRCIFVINELPDLQARIQVALFNVLQESDVQIRGFSLRIPVDAFFIFTANPEDYTNRGSIITPLKDRIQSQILTHYPNDIEIGKRITQQEAKIPKEVGQKIYVGNLIADLVEQIAVEARQSEFIDTKSGVSARLTISAYETSVFNAYRRLISNKSKTGLVRVSDLFLITSAINGKVELVYEGEQEGAQGVSIQLIAAAIRTIAPKYFPGLEKKKGQESKYQSIIDWFGSNSLELNFEDDEKLYQSKLNAVTGLKEAVSDLFADSDKNEKLLLMELLLHGLSQYSQLDAKLIGASTFKFSDMLSGYFNLDQGQVN</sequence>
<name>A0A5C6VFL1_9FLAO</name>
<comment type="caution">
    <text evidence="1">The sequence shown here is derived from an EMBL/GenBank/DDBJ whole genome shotgun (WGS) entry which is preliminary data.</text>
</comment>
<dbReference type="GO" id="GO:0004672">
    <property type="term" value="F:protein kinase activity"/>
    <property type="evidence" value="ECO:0007669"/>
    <property type="project" value="TreeGrafter"/>
</dbReference>
<dbReference type="Gene3D" id="3.40.50.300">
    <property type="entry name" value="P-loop containing nucleotide triphosphate hydrolases"/>
    <property type="match status" value="1"/>
</dbReference>
<dbReference type="EMBL" id="VORB01000002">
    <property type="protein sequence ID" value="TXC82158.1"/>
    <property type="molecule type" value="Genomic_DNA"/>
</dbReference>
<dbReference type="InterPro" id="IPR027417">
    <property type="entry name" value="P-loop_NTPase"/>
</dbReference>
<protein>
    <submittedName>
        <fullName evidence="1">Magnesium chelatase</fullName>
    </submittedName>
</protein>
<dbReference type="PANTHER" id="PTHR30267">
    <property type="entry name" value="PROTEIN KINASE PRKA"/>
    <property type="match status" value="1"/>
</dbReference>
<accession>A0A5C6VFL1</accession>
<dbReference type="Proteomes" id="UP000321168">
    <property type="component" value="Unassembled WGS sequence"/>
</dbReference>
<dbReference type="OrthoDB" id="9760760at2"/>
<gene>
    <name evidence="1" type="ORF">FRX97_03425</name>
</gene>
<dbReference type="SUPFAM" id="SSF52540">
    <property type="entry name" value="P-loop containing nucleoside triphosphate hydrolases"/>
    <property type="match status" value="1"/>
</dbReference>